<protein>
    <submittedName>
        <fullName evidence="12">Molybdopterin-dependent oxidoreductase</fullName>
    </submittedName>
</protein>
<comment type="similarity">
    <text evidence="3">Belongs to the prokaryotic molybdopterin-containing oxidoreductase family. NasA/NapA/NarB subfamily.</text>
</comment>
<dbReference type="PANTHER" id="PTHR43105">
    <property type="entry name" value="RESPIRATORY NITRATE REDUCTASE"/>
    <property type="match status" value="1"/>
</dbReference>
<keyword evidence="8" id="KW-0408">Iron</keyword>
<dbReference type="Gene3D" id="3.40.228.10">
    <property type="entry name" value="Dimethylsulfoxide Reductase, domain 2"/>
    <property type="match status" value="1"/>
</dbReference>
<evidence type="ECO:0000256" key="3">
    <source>
        <dbReference type="ARBA" id="ARBA00008747"/>
    </source>
</evidence>
<dbReference type="Pfam" id="PF01568">
    <property type="entry name" value="Molydop_binding"/>
    <property type="match status" value="1"/>
</dbReference>
<dbReference type="SUPFAM" id="SSF53706">
    <property type="entry name" value="Formate dehydrogenase/DMSO reductase, domains 1-3"/>
    <property type="match status" value="1"/>
</dbReference>
<dbReference type="Gene3D" id="2.20.25.90">
    <property type="entry name" value="ADC-like domains"/>
    <property type="match status" value="1"/>
</dbReference>
<keyword evidence="6" id="KW-0479">Metal-binding</keyword>
<dbReference type="Pfam" id="PF00384">
    <property type="entry name" value="Molybdopterin"/>
    <property type="match status" value="1"/>
</dbReference>
<dbReference type="EMBL" id="JBHRXK010000002">
    <property type="protein sequence ID" value="MFC3550507.1"/>
    <property type="molecule type" value="Genomic_DNA"/>
</dbReference>
<dbReference type="InterPro" id="IPR009010">
    <property type="entry name" value="Asp_de-COase-like_dom_sf"/>
</dbReference>
<evidence type="ECO:0000313" key="12">
    <source>
        <dbReference type="EMBL" id="MFC3550507.1"/>
    </source>
</evidence>
<dbReference type="Pfam" id="PF04324">
    <property type="entry name" value="Fer2_BFD"/>
    <property type="match status" value="1"/>
</dbReference>
<evidence type="ECO:0000256" key="5">
    <source>
        <dbReference type="ARBA" id="ARBA00022505"/>
    </source>
</evidence>
<sequence length="925" mass="99804">MDGAGVSMVQRERSFTRSTCCYCGVGCGVVIEAEHDADGNARIIGIEGDKEHPANFGRLCSKGRNLPQTARSPHGRVLMPELRHQRHEARHRVDWAVALDTVADRLADIVQQHGPDAVAFYISGQLLTEDYYVFNKLAKGLLGTNNIDTNSRLCMSSAVTGYKLALGADGPPTCYEDLELAKTVLFAGSNAAYAHPVLFRRLEEARERDPDVRWIVIDPRRTDTAAVADLHLAIQPGTDVALFNGMLHHLVWEGLVDSEYIKAHTEGFAGLKQLLRDYTPRMAAELCGIAVADLVQAAEWFGRSPAALSLYCMGLNQSAHGTDKNLALIHLHLATGQIGRPGAGPFSLTGQPNAMGGREVGGMATMLAAHREIGDAQHRAEVEALWSLPAHSLSAKPGLAAVELFEAVRSGKVKAVWIACTNPVHSMPDIGRVREALQRAQYVVVQEAFADTDTVPYADVLLPAASWGEKEGTVTNSERRISRVRRAVPAPGQAQPDWWIANEVARRIEARLASPGAAPLFDFDGTAAIFDEHRRLTVGRDLDIGGLDYAVLESQGPQQWPFPAGAQGGQPRRYEDGVFATANGRARFHVTPYKPVAEPVSARYPLRLLTGRLRDQWHGMSRTGRVPGLFAHSPEPGLRMNPGDAARRGLRAGELVRIASKRGELVLPLELSDEVGSGTVFAAMHWSGQHLSSGGINEVSQPAFDARSLQPELKHAAVRVEKAAFGWHLLAARRGDPLALRAAVQPLLKDCDYAAVSLQAEPGADERASAWLVLRAAADTARSADWLAALTDALALQPGADTLEYRDARRGLLKRVAWRGEGGDSRIDGLLLTDTQRNPTSESLLDTALSAQLWSGSRLAVFAHAGGGARDAVVCTCLQVTESAIRAQVVQGADVAALKQRLGCGTVCGSCLPQLAQLCRQPQRA</sequence>
<keyword evidence="7" id="KW-0560">Oxidoreductase</keyword>
<dbReference type="InterPro" id="IPR027467">
    <property type="entry name" value="MopterinOxRdtase_cofactor_BS"/>
</dbReference>
<dbReference type="InterPro" id="IPR041854">
    <property type="entry name" value="BFD-like_2Fe2S-bd_dom_sf"/>
</dbReference>
<dbReference type="InterPro" id="IPR007419">
    <property type="entry name" value="BFD-like_2Fe2S-bd_dom"/>
</dbReference>
<dbReference type="InterPro" id="IPR041957">
    <property type="entry name" value="CT_Nitrate-R-NapA-like"/>
</dbReference>
<comment type="cofactor">
    <cofactor evidence="1">
        <name>Mo-bis(molybdopterin guanine dinucleotide)</name>
        <dbReference type="ChEBI" id="CHEBI:60539"/>
    </cofactor>
</comment>
<evidence type="ECO:0000256" key="9">
    <source>
        <dbReference type="ARBA" id="ARBA00023014"/>
    </source>
</evidence>
<dbReference type="RefSeq" id="WP_386758265.1">
    <property type="nucleotide sequence ID" value="NZ_JBHRXK010000002.1"/>
</dbReference>
<evidence type="ECO:0000313" key="13">
    <source>
        <dbReference type="Proteomes" id="UP001595740"/>
    </source>
</evidence>
<dbReference type="SMART" id="SM00926">
    <property type="entry name" value="Molybdop_Fe4S4"/>
    <property type="match status" value="1"/>
</dbReference>
<keyword evidence="5" id="KW-0500">Molybdenum</keyword>
<evidence type="ECO:0000256" key="10">
    <source>
        <dbReference type="ARBA" id="ARBA00023063"/>
    </source>
</evidence>
<dbReference type="Gene3D" id="1.10.10.1100">
    <property type="entry name" value="BFD-like [2Fe-2S]-binding domain"/>
    <property type="match status" value="1"/>
</dbReference>
<organism evidence="12 13">
    <name type="scientific">Lysobacter cavernae</name>
    <dbReference type="NCBI Taxonomy" id="1685901"/>
    <lineage>
        <taxon>Bacteria</taxon>
        <taxon>Pseudomonadati</taxon>
        <taxon>Pseudomonadota</taxon>
        <taxon>Gammaproteobacteria</taxon>
        <taxon>Lysobacterales</taxon>
        <taxon>Lysobacteraceae</taxon>
        <taxon>Lysobacter</taxon>
    </lineage>
</organism>
<dbReference type="Gene3D" id="2.40.40.20">
    <property type="match status" value="1"/>
</dbReference>
<dbReference type="InterPro" id="IPR006656">
    <property type="entry name" value="Mopterin_OxRdtase"/>
</dbReference>
<dbReference type="PROSITE" id="PS00551">
    <property type="entry name" value="MOLYBDOPTERIN_PROK_1"/>
    <property type="match status" value="1"/>
</dbReference>
<evidence type="ECO:0000256" key="4">
    <source>
        <dbReference type="ARBA" id="ARBA00022485"/>
    </source>
</evidence>
<dbReference type="InterPro" id="IPR050123">
    <property type="entry name" value="Prok_molybdopt-oxidoreductase"/>
</dbReference>
<dbReference type="PROSITE" id="PS51669">
    <property type="entry name" value="4FE4S_MOW_BIS_MGD"/>
    <property type="match status" value="1"/>
</dbReference>
<evidence type="ECO:0000256" key="2">
    <source>
        <dbReference type="ARBA" id="ARBA00001966"/>
    </source>
</evidence>
<dbReference type="InterPro" id="IPR006963">
    <property type="entry name" value="Mopterin_OxRdtase_4Fe-4S_dom"/>
</dbReference>
<evidence type="ECO:0000259" key="11">
    <source>
        <dbReference type="PROSITE" id="PS51669"/>
    </source>
</evidence>
<keyword evidence="9" id="KW-0411">Iron-sulfur</keyword>
<accession>A0ABV7RPE5</accession>
<feature type="domain" description="4Fe-4S Mo/W bis-MGD-type" evidence="11">
    <location>
        <begin position="13"/>
        <end position="74"/>
    </location>
</feature>
<comment type="cofactor">
    <cofactor evidence="2">
        <name>[4Fe-4S] cluster</name>
        <dbReference type="ChEBI" id="CHEBI:49883"/>
    </cofactor>
</comment>
<dbReference type="CDD" id="cd02791">
    <property type="entry name" value="MopB_CT_Nitrate-R-NapA-like"/>
    <property type="match status" value="1"/>
</dbReference>
<dbReference type="CDD" id="cd02754">
    <property type="entry name" value="MopB_Nitrate-R-NapA-like"/>
    <property type="match status" value="1"/>
</dbReference>
<keyword evidence="13" id="KW-1185">Reference proteome</keyword>
<evidence type="ECO:0000256" key="6">
    <source>
        <dbReference type="ARBA" id="ARBA00022723"/>
    </source>
</evidence>
<name>A0ABV7RPE5_9GAMM</name>
<dbReference type="InterPro" id="IPR006657">
    <property type="entry name" value="MoPterin_dinucl-bd_dom"/>
</dbReference>
<dbReference type="Gene3D" id="3.40.50.740">
    <property type="match status" value="1"/>
</dbReference>
<reference evidence="13" key="1">
    <citation type="journal article" date="2019" name="Int. J. Syst. Evol. Microbiol.">
        <title>The Global Catalogue of Microorganisms (GCM) 10K type strain sequencing project: providing services to taxonomists for standard genome sequencing and annotation.</title>
        <authorList>
            <consortium name="The Broad Institute Genomics Platform"/>
            <consortium name="The Broad Institute Genome Sequencing Center for Infectious Disease"/>
            <person name="Wu L."/>
            <person name="Ma J."/>
        </authorList>
    </citation>
    <scope>NUCLEOTIDE SEQUENCE [LARGE SCALE GENOMIC DNA]</scope>
    <source>
        <strain evidence="13">KCTC 42875</strain>
    </source>
</reference>
<keyword evidence="4" id="KW-0004">4Fe-4S</keyword>
<dbReference type="PANTHER" id="PTHR43105:SF9">
    <property type="entry name" value="NADPH-FE(3+) OXIDOREDUCTASE SUBUNIT ALPHA"/>
    <property type="match status" value="1"/>
</dbReference>
<evidence type="ECO:0000256" key="7">
    <source>
        <dbReference type="ARBA" id="ARBA00023002"/>
    </source>
</evidence>
<evidence type="ECO:0000256" key="1">
    <source>
        <dbReference type="ARBA" id="ARBA00001942"/>
    </source>
</evidence>
<comment type="caution">
    <text evidence="12">The sequence shown here is derived from an EMBL/GenBank/DDBJ whole genome shotgun (WGS) entry which is preliminary data.</text>
</comment>
<keyword evidence="10" id="KW-0534">Nitrate assimilation</keyword>
<dbReference type="Proteomes" id="UP001595740">
    <property type="component" value="Unassembled WGS sequence"/>
</dbReference>
<gene>
    <name evidence="12" type="ORF">ACFOLC_05705</name>
</gene>
<proteinExistence type="inferred from homology"/>
<dbReference type="SUPFAM" id="SSF50692">
    <property type="entry name" value="ADC-like"/>
    <property type="match status" value="1"/>
</dbReference>
<dbReference type="Pfam" id="PF04879">
    <property type="entry name" value="Molybdop_Fe4S4"/>
    <property type="match status" value="1"/>
</dbReference>
<evidence type="ECO:0000256" key="8">
    <source>
        <dbReference type="ARBA" id="ARBA00023004"/>
    </source>
</evidence>